<keyword evidence="1" id="KW-0732">Signal</keyword>
<dbReference type="InterPro" id="IPR018642">
    <property type="entry name" value="DUF2066"/>
</dbReference>
<evidence type="ECO:0000256" key="1">
    <source>
        <dbReference type="SAM" id="SignalP"/>
    </source>
</evidence>
<accession>A0A939DJ70</accession>
<reference evidence="2" key="1">
    <citation type="submission" date="2021-02" db="EMBL/GenBank/DDBJ databases">
        <title>PHA producing bacteria isolated from coastal sediment in Guangdong, Shenzhen.</title>
        <authorList>
            <person name="Zheng W."/>
            <person name="Yu S."/>
            <person name="Huang Y."/>
        </authorList>
    </citation>
    <scope>NUCLEOTIDE SEQUENCE</scope>
    <source>
        <strain evidence="2">TN14-10</strain>
    </source>
</reference>
<dbReference type="EMBL" id="JAFKCZ010000015">
    <property type="protein sequence ID" value="MBN7798502.1"/>
    <property type="molecule type" value="Genomic_DNA"/>
</dbReference>
<dbReference type="Pfam" id="PF09839">
    <property type="entry name" value="DUF2066"/>
    <property type="match status" value="1"/>
</dbReference>
<dbReference type="Proteomes" id="UP000664303">
    <property type="component" value="Unassembled WGS sequence"/>
</dbReference>
<evidence type="ECO:0000313" key="2">
    <source>
        <dbReference type="EMBL" id="MBN7798502.1"/>
    </source>
</evidence>
<dbReference type="AlphaFoldDB" id="A0A939DJ70"/>
<gene>
    <name evidence="2" type="ORF">JYP50_18010</name>
</gene>
<dbReference type="PROSITE" id="PS51257">
    <property type="entry name" value="PROKAR_LIPOPROTEIN"/>
    <property type="match status" value="1"/>
</dbReference>
<dbReference type="RefSeq" id="WP_206561948.1">
    <property type="nucleotide sequence ID" value="NZ_JAFKCZ010000015.1"/>
</dbReference>
<keyword evidence="3" id="KW-1185">Reference proteome</keyword>
<organism evidence="2 3">
    <name type="scientific">Parahaliea mediterranea</name>
    <dbReference type="NCBI Taxonomy" id="651086"/>
    <lineage>
        <taxon>Bacteria</taxon>
        <taxon>Pseudomonadati</taxon>
        <taxon>Pseudomonadota</taxon>
        <taxon>Gammaproteobacteria</taxon>
        <taxon>Cellvibrionales</taxon>
        <taxon>Halieaceae</taxon>
        <taxon>Parahaliea</taxon>
    </lineage>
</organism>
<feature type="signal peptide" evidence="1">
    <location>
        <begin position="1"/>
        <end position="24"/>
    </location>
</feature>
<evidence type="ECO:0000313" key="3">
    <source>
        <dbReference type="Proteomes" id="UP000664303"/>
    </source>
</evidence>
<protein>
    <submittedName>
        <fullName evidence="2">DUF2066 domain-containing protein</fullName>
    </submittedName>
</protein>
<feature type="chain" id="PRO_5038036856" evidence="1">
    <location>
        <begin position="25"/>
        <end position="349"/>
    </location>
</feature>
<sequence length="349" mass="37752">MIRLVAQWSAVVLLACWLAAAARAEVVGDLYTGQVPVADRSQQELARAASAALAEVLVKVSGSAEVLDLPEVAASLDNALSQAQQFSYARTGDEHRPLAARFEFDRGWVGDLLTRAGAPIWTANRPAVLLWLVQDTARGREFVNRDSAPELLAQLEADFERRGVPLRLPLYDLADAAALSAEQAWRLNTTALRQASSRYGVGEILAGRMTQLSSGQWLGDWAYLSAHGRIDRSATPESVERFLASGVGLVAEDMARRYAVAAGAAPASGVAMSVANVRSYADYAAIVTWLEGLELIEHANVEQVRGDRLELRLRAQADAARLAAIIELNRHLVPVGGAVDGELSYQWRN</sequence>
<proteinExistence type="predicted"/>
<comment type="caution">
    <text evidence="2">The sequence shown here is derived from an EMBL/GenBank/DDBJ whole genome shotgun (WGS) entry which is preliminary data.</text>
</comment>
<name>A0A939DJ70_9GAMM</name>